<evidence type="ECO:0000313" key="7">
    <source>
        <dbReference type="EnsemblMetazoa" id="tetur12g04903.1"/>
    </source>
</evidence>
<keyword evidence="8" id="KW-1185">Reference proteome</keyword>
<dbReference type="EnsemblMetazoa" id="tetur12g04903.1">
    <property type="protein sequence ID" value="tetur12g04903.1"/>
    <property type="gene ID" value="tetur12g04903"/>
</dbReference>
<feature type="transmembrane region" description="Helical" evidence="6">
    <location>
        <begin position="280"/>
        <end position="298"/>
    </location>
</feature>
<reference evidence="8" key="1">
    <citation type="submission" date="2011-08" db="EMBL/GenBank/DDBJ databases">
        <authorList>
            <person name="Rombauts S."/>
        </authorList>
    </citation>
    <scope>NUCLEOTIDE SEQUENCE</scope>
    <source>
        <strain evidence="8">London</strain>
    </source>
</reference>
<keyword evidence="4 6" id="KW-1133">Transmembrane helix</keyword>
<proteinExistence type="predicted"/>
<dbReference type="Proteomes" id="UP000015104">
    <property type="component" value="Unassembled WGS sequence"/>
</dbReference>
<feature type="transmembrane region" description="Helical" evidence="6">
    <location>
        <begin position="350"/>
        <end position="369"/>
    </location>
</feature>
<reference evidence="7" key="2">
    <citation type="submission" date="2015-06" db="UniProtKB">
        <authorList>
            <consortium name="EnsemblMetazoa"/>
        </authorList>
    </citation>
    <scope>IDENTIFICATION</scope>
</reference>
<dbReference type="AlphaFoldDB" id="T1KJF4"/>
<evidence type="ECO:0000313" key="8">
    <source>
        <dbReference type="Proteomes" id="UP000015104"/>
    </source>
</evidence>
<evidence type="ECO:0000256" key="1">
    <source>
        <dbReference type="ARBA" id="ARBA00004651"/>
    </source>
</evidence>
<evidence type="ECO:0008006" key="9">
    <source>
        <dbReference type="Google" id="ProtNLM"/>
    </source>
</evidence>
<name>T1KJF4_TETUR</name>
<evidence type="ECO:0000256" key="2">
    <source>
        <dbReference type="ARBA" id="ARBA00022475"/>
    </source>
</evidence>
<organism evidence="7 8">
    <name type="scientific">Tetranychus urticae</name>
    <name type="common">Two-spotted spider mite</name>
    <dbReference type="NCBI Taxonomy" id="32264"/>
    <lineage>
        <taxon>Eukaryota</taxon>
        <taxon>Metazoa</taxon>
        <taxon>Ecdysozoa</taxon>
        <taxon>Arthropoda</taxon>
        <taxon>Chelicerata</taxon>
        <taxon>Arachnida</taxon>
        <taxon>Acari</taxon>
        <taxon>Acariformes</taxon>
        <taxon>Trombidiformes</taxon>
        <taxon>Prostigmata</taxon>
        <taxon>Eleutherengona</taxon>
        <taxon>Raphignathae</taxon>
        <taxon>Tetranychoidea</taxon>
        <taxon>Tetranychidae</taxon>
        <taxon>Tetranychus</taxon>
    </lineage>
</organism>
<evidence type="ECO:0000256" key="5">
    <source>
        <dbReference type="ARBA" id="ARBA00023136"/>
    </source>
</evidence>
<keyword evidence="5 6" id="KW-0472">Membrane</keyword>
<comment type="subcellular location">
    <subcellularLocation>
        <location evidence="1">Cell membrane</location>
        <topology evidence="1">Multi-pass membrane protein</topology>
    </subcellularLocation>
</comment>
<keyword evidence="3 6" id="KW-0812">Transmembrane</keyword>
<dbReference type="GO" id="GO:0005886">
    <property type="term" value="C:plasma membrane"/>
    <property type="evidence" value="ECO:0007669"/>
    <property type="project" value="UniProtKB-SubCell"/>
</dbReference>
<dbReference type="HOGENOM" id="CLU_742543_0_0_1"/>
<evidence type="ECO:0000256" key="6">
    <source>
        <dbReference type="SAM" id="Phobius"/>
    </source>
</evidence>
<feature type="transmembrane region" description="Helical" evidence="6">
    <location>
        <begin position="127"/>
        <end position="148"/>
    </location>
</feature>
<sequence length="370" mass="43105">MMILIKVLQHWIRSDEVNFPEITINSIASKLILKVSSTSGIVGKCLFAFAISLIHSRYLIKLPGISFDKVFTADPNTILDFSCGIFYFSLFHFKYNHIFVKQIEDVWNELQIGFDYEARKYFWTRKVIYYSVTVGTICLFIHDISYFYHNWPYSDPKRLQNQFDYWTSVMRLPIIYPYVVCNNCILYDLSITAETAIQYIDTQSKRLYKESLKDEKALNFQVIHDLRLKYLQTHRLVNKMNEFLSPYLLLSLIICIHHFIYLVYSILFVQQSGLSRICQVISFVGFSTFTFFITHLSSQVHVKSQQLLMTVYKLSLKTDFLKVLNEITLFVNCTEIGFSLGGICTLTSSAITTLFSILTTLIIAIPSFIK</sequence>
<dbReference type="InterPro" id="IPR013604">
    <property type="entry name" value="7TM_chemorcpt"/>
</dbReference>
<dbReference type="EMBL" id="CAEY01000114">
    <property type="status" value="NOT_ANNOTATED_CDS"/>
    <property type="molecule type" value="Genomic_DNA"/>
</dbReference>
<feature type="transmembrane region" description="Helical" evidence="6">
    <location>
        <begin position="247"/>
        <end position="268"/>
    </location>
</feature>
<evidence type="ECO:0000256" key="3">
    <source>
        <dbReference type="ARBA" id="ARBA00022692"/>
    </source>
</evidence>
<dbReference type="GO" id="GO:0050909">
    <property type="term" value="P:sensory perception of taste"/>
    <property type="evidence" value="ECO:0007669"/>
    <property type="project" value="InterPro"/>
</dbReference>
<protein>
    <recommendedName>
        <fullName evidence="9">Gustatory receptor</fullName>
    </recommendedName>
</protein>
<accession>T1KJF4</accession>
<dbReference type="Pfam" id="PF08395">
    <property type="entry name" value="7tm_7"/>
    <property type="match status" value="1"/>
</dbReference>
<keyword evidence="2" id="KW-1003">Cell membrane</keyword>
<evidence type="ECO:0000256" key="4">
    <source>
        <dbReference type="ARBA" id="ARBA00022989"/>
    </source>
</evidence>